<protein>
    <submittedName>
        <fullName evidence="1">Uncharacterized protein</fullName>
    </submittedName>
</protein>
<gene>
    <name evidence="1" type="ORF">FG476_09665</name>
</gene>
<proteinExistence type="predicted"/>
<reference evidence="1" key="2">
    <citation type="journal article" date="2020" name="Appl. Environ. Microbiol.">
        <title>Multiple intercontinental introductions associated with the emergence of a plant pathogen in Europe.</title>
        <authorList>
            <person name="Landa B.B."/>
            <person name="Castillo A.I."/>
            <person name="Giampetruzzi A."/>
            <person name="Kahn A."/>
            <person name="Roman-Ecija M."/>
            <person name="Velasco-Amo M.P."/>
            <person name="Navas-Cortes J.A."/>
            <person name="Marco-Noales E."/>
            <person name="Barbe S."/>
            <person name="Moralejo E."/>
            <person name="Coletta-Filho H.D."/>
            <person name="Saldarelli P."/>
            <person name="Saponari M."/>
            <person name="Almeida R.P.P."/>
        </authorList>
    </citation>
    <scope>NUCLEOTIDE SEQUENCE</scope>
    <source>
        <strain evidence="1">XYL1981</strain>
    </source>
</reference>
<accession>A0A9Q4MIU1</accession>
<dbReference type="Proteomes" id="UP000474061">
    <property type="component" value="Unassembled WGS sequence"/>
</dbReference>
<dbReference type="AlphaFoldDB" id="A0A9Q4MIU1"/>
<dbReference type="EMBL" id="VDCJ01000350">
    <property type="protein sequence ID" value="MRU24316.1"/>
    <property type="molecule type" value="Genomic_DNA"/>
</dbReference>
<comment type="caution">
    <text evidence="1">The sequence shown here is derived from an EMBL/GenBank/DDBJ whole genome shotgun (WGS) entry which is preliminary data.</text>
</comment>
<organism evidence="1 2">
    <name type="scientific">Xylella fastidiosa subsp. multiplex</name>
    <dbReference type="NCBI Taxonomy" id="644357"/>
    <lineage>
        <taxon>Bacteria</taxon>
        <taxon>Pseudomonadati</taxon>
        <taxon>Pseudomonadota</taxon>
        <taxon>Gammaproteobacteria</taxon>
        <taxon>Lysobacterales</taxon>
        <taxon>Lysobacteraceae</taxon>
        <taxon>Xylella</taxon>
    </lineage>
</organism>
<sequence length="77" mass="8503">MLAVINDWPAMCWLTMLRMRVIAVQAVFSCWNVVFAMGCRFQWYGLAGAAVCDQSKLSAAVSCGVNHEWGMSASEQP</sequence>
<evidence type="ECO:0000313" key="2">
    <source>
        <dbReference type="Proteomes" id="UP000474061"/>
    </source>
</evidence>
<name>A0A9Q4MIU1_XYLFS</name>
<evidence type="ECO:0000313" key="1">
    <source>
        <dbReference type="EMBL" id="MRU24316.1"/>
    </source>
</evidence>
<reference evidence="1" key="1">
    <citation type="submission" date="2019-05" db="EMBL/GenBank/DDBJ databases">
        <authorList>
            <person name="Castillo A."/>
            <person name="Giampetruzzi A."/>
            <person name="Landa B."/>
            <person name="Saponari M."/>
            <person name="Almeida R.P.P."/>
            <person name="Moralejo E."/>
            <person name="Marco-Noales E."/>
            <person name="Velasco-Amo M.P."/>
            <person name="Roman-Ecija M."/>
            <person name="Navarro I."/>
            <person name="Monterde A."/>
            <person name="Barbe S."/>
        </authorList>
    </citation>
    <scope>NUCLEOTIDE SEQUENCE</scope>
    <source>
        <strain evidence="1">XYL1981</strain>
    </source>
</reference>